<proteinExistence type="predicted"/>
<dbReference type="GO" id="GO:0031012">
    <property type="term" value="C:extracellular matrix"/>
    <property type="evidence" value="ECO:0007669"/>
    <property type="project" value="TreeGrafter"/>
</dbReference>
<feature type="chain" id="PRO_5026028916" description="Cadherin domain-containing protein" evidence="2">
    <location>
        <begin position="44"/>
        <end position="139"/>
    </location>
</feature>
<protein>
    <recommendedName>
        <fullName evidence="5">Cadherin domain-containing protein</fullName>
    </recommendedName>
</protein>
<name>A0A6H5H4Z3_9HEMI</name>
<organism evidence="3 4">
    <name type="scientific">Nesidiocoris tenuis</name>
    <dbReference type="NCBI Taxonomy" id="355587"/>
    <lineage>
        <taxon>Eukaryota</taxon>
        <taxon>Metazoa</taxon>
        <taxon>Ecdysozoa</taxon>
        <taxon>Arthropoda</taxon>
        <taxon>Hexapoda</taxon>
        <taxon>Insecta</taxon>
        <taxon>Pterygota</taxon>
        <taxon>Neoptera</taxon>
        <taxon>Paraneoptera</taxon>
        <taxon>Hemiptera</taxon>
        <taxon>Heteroptera</taxon>
        <taxon>Panheteroptera</taxon>
        <taxon>Cimicomorpha</taxon>
        <taxon>Miridae</taxon>
        <taxon>Dicyphina</taxon>
        <taxon>Nesidiocoris</taxon>
    </lineage>
</organism>
<dbReference type="AlphaFoldDB" id="A0A6H5H4Z3"/>
<evidence type="ECO:0000256" key="2">
    <source>
        <dbReference type="SAM" id="SignalP"/>
    </source>
</evidence>
<dbReference type="PANTHER" id="PTHR12236">
    <property type="entry name" value="STRUCTURAL CONTITUENT OF CUTICLE"/>
    <property type="match status" value="1"/>
</dbReference>
<dbReference type="InterPro" id="IPR051217">
    <property type="entry name" value="Insect_Cuticle_Struc_Prot"/>
</dbReference>
<keyword evidence="1" id="KW-0193">Cuticle</keyword>
<sequence length="139" mass="15444">MKILHSQGVFSLFDPRMTRNSRLACFALALVAVSAQLLQEAEPFDPNPQYSYNYNIQDPLTGDAKNAQETRNGDSVQGSYSLVEPDGSIRFRAGLLTKLISPISKEASDKLHHGGIYIRFHCKSLIGDGYRVLLWISGK</sequence>
<keyword evidence="4" id="KW-1185">Reference proteome</keyword>
<feature type="signal peptide" evidence="2">
    <location>
        <begin position="1"/>
        <end position="43"/>
    </location>
</feature>
<keyword evidence="2" id="KW-0732">Signal</keyword>
<evidence type="ECO:0000313" key="4">
    <source>
        <dbReference type="Proteomes" id="UP000479000"/>
    </source>
</evidence>
<dbReference type="GO" id="GO:0042302">
    <property type="term" value="F:structural constituent of cuticle"/>
    <property type="evidence" value="ECO:0007669"/>
    <property type="project" value="UniProtKB-KW"/>
</dbReference>
<dbReference type="InterPro" id="IPR000618">
    <property type="entry name" value="Insect_cuticle"/>
</dbReference>
<evidence type="ECO:0000313" key="3">
    <source>
        <dbReference type="EMBL" id="CAB0012380.1"/>
    </source>
</evidence>
<dbReference type="Proteomes" id="UP000479000">
    <property type="component" value="Unassembled WGS sequence"/>
</dbReference>
<accession>A0A6H5H4Z3</accession>
<evidence type="ECO:0008006" key="5">
    <source>
        <dbReference type="Google" id="ProtNLM"/>
    </source>
</evidence>
<gene>
    <name evidence="3" type="ORF">NTEN_LOCUS17124</name>
</gene>
<dbReference type="OrthoDB" id="6627475at2759"/>
<reference evidence="3 4" key="1">
    <citation type="submission" date="2020-02" db="EMBL/GenBank/DDBJ databases">
        <authorList>
            <person name="Ferguson B K."/>
        </authorList>
    </citation>
    <scope>NUCLEOTIDE SEQUENCE [LARGE SCALE GENOMIC DNA]</scope>
</reference>
<dbReference type="PANTHER" id="PTHR12236:SF95">
    <property type="entry name" value="CUTICULAR PROTEIN 76BD, ISOFORM C-RELATED"/>
    <property type="match status" value="1"/>
</dbReference>
<dbReference type="EMBL" id="CADCXU010025359">
    <property type="protein sequence ID" value="CAB0012380.1"/>
    <property type="molecule type" value="Genomic_DNA"/>
</dbReference>
<dbReference type="GO" id="GO:0005615">
    <property type="term" value="C:extracellular space"/>
    <property type="evidence" value="ECO:0007669"/>
    <property type="project" value="TreeGrafter"/>
</dbReference>
<evidence type="ECO:0000256" key="1">
    <source>
        <dbReference type="ARBA" id="ARBA00022460"/>
    </source>
</evidence>
<dbReference type="Pfam" id="PF00379">
    <property type="entry name" value="Chitin_bind_4"/>
    <property type="match status" value="1"/>
</dbReference>